<accession>C8PLF5</accession>
<evidence type="ECO:0000313" key="1">
    <source>
        <dbReference type="EMBL" id="EEV16267.1"/>
    </source>
</evidence>
<sequence>MQSFKWQISKRLKQAMRERDIDNLTLVRRTDELYSRSHPGHDEDMRAEVYTVLDEYAPNVDIEIFDLVCKILDVKIELGKDA</sequence>
<evidence type="ECO:0008006" key="3">
    <source>
        <dbReference type="Google" id="ProtNLM"/>
    </source>
</evidence>
<dbReference type="Proteomes" id="UP000005709">
    <property type="component" value="Unassembled WGS sequence"/>
</dbReference>
<reference evidence="1 2" key="1">
    <citation type="submission" date="2009-07" db="EMBL/GenBank/DDBJ databases">
        <authorList>
            <person name="Madupu R."/>
            <person name="Sebastian Y."/>
            <person name="Durkin A.S."/>
            <person name="Torralba M."/>
            <person name="Methe B."/>
            <person name="Sutton G.G."/>
            <person name="Strausberg R.L."/>
            <person name="Nelson K.E."/>
        </authorList>
    </citation>
    <scope>NUCLEOTIDE SEQUENCE [LARGE SCALE GENOMIC DNA]</scope>
    <source>
        <strain evidence="1 2">RM3268</strain>
    </source>
</reference>
<dbReference type="RefSeq" id="WP_005873243.1">
    <property type="nucleotide sequence ID" value="NZ_ACYG01000032.1"/>
</dbReference>
<evidence type="ECO:0000313" key="2">
    <source>
        <dbReference type="Proteomes" id="UP000005709"/>
    </source>
</evidence>
<gene>
    <name evidence="1" type="ORF">CAMGR0001_1964</name>
</gene>
<proteinExistence type="predicted"/>
<dbReference type="eggNOG" id="ENOG5031FQH">
    <property type="taxonomic scope" value="Bacteria"/>
</dbReference>
<dbReference type="AlphaFoldDB" id="C8PLF5"/>
<protein>
    <recommendedName>
        <fullName evidence="3">XRE family transcriptional regulator</fullName>
    </recommendedName>
</protein>
<comment type="caution">
    <text evidence="1">The sequence shown here is derived from an EMBL/GenBank/DDBJ whole genome shotgun (WGS) entry which is preliminary data.</text>
</comment>
<dbReference type="EMBL" id="ACYG01000032">
    <property type="protein sequence ID" value="EEV16267.1"/>
    <property type="molecule type" value="Genomic_DNA"/>
</dbReference>
<organism evidence="1 2">
    <name type="scientific">Campylobacter gracilis RM3268</name>
    <dbReference type="NCBI Taxonomy" id="553220"/>
    <lineage>
        <taxon>Bacteria</taxon>
        <taxon>Pseudomonadati</taxon>
        <taxon>Campylobacterota</taxon>
        <taxon>Epsilonproteobacteria</taxon>
        <taxon>Campylobacterales</taxon>
        <taxon>Campylobacteraceae</taxon>
        <taxon>Campylobacter</taxon>
    </lineage>
</organism>
<dbReference type="OrthoDB" id="5360714at2"/>
<name>C8PLF5_9BACT</name>
<dbReference type="STRING" id="824.CGRAC_1444"/>
<keyword evidence="2" id="KW-1185">Reference proteome</keyword>